<keyword evidence="6" id="KW-0804">Transcription</keyword>
<organism evidence="11 12">
    <name type="scientific">Pristionchus mayeri</name>
    <dbReference type="NCBI Taxonomy" id="1317129"/>
    <lineage>
        <taxon>Eukaryota</taxon>
        <taxon>Metazoa</taxon>
        <taxon>Ecdysozoa</taxon>
        <taxon>Nematoda</taxon>
        <taxon>Chromadorea</taxon>
        <taxon>Rhabditida</taxon>
        <taxon>Rhabditina</taxon>
        <taxon>Diplogasteromorpha</taxon>
        <taxon>Diplogasteroidea</taxon>
        <taxon>Neodiplogasteridae</taxon>
        <taxon>Pristionchus</taxon>
    </lineage>
</organism>
<evidence type="ECO:0000313" key="11">
    <source>
        <dbReference type="EMBL" id="GMR61510.1"/>
    </source>
</evidence>
<dbReference type="Proteomes" id="UP001328107">
    <property type="component" value="Unassembled WGS sequence"/>
</dbReference>
<dbReference type="InterPro" id="IPR035500">
    <property type="entry name" value="NHR-like_dom_sf"/>
</dbReference>
<comment type="caution">
    <text evidence="11">The sequence shown here is derived from an EMBL/GenBank/DDBJ whole genome shotgun (WGS) entry which is preliminary data.</text>
</comment>
<dbReference type="InterPro" id="IPR001628">
    <property type="entry name" value="Znf_hrmn_rcpt"/>
</dbReference>
<dbReference type="GO" id="GO:0003700">
    <property type="term" value="F:DNA-binding transcription factor activity"/>
    <property type="evidence" value="ECO:0007669"/>
    <property type="project" value="InterPro"/>
</dbReference>
<gene>
    <name evidence="11" type="ORF">PMAYCL1PPCAC_31705</name>
</gene>
<evidence type="ECO:0000256" key="2">
    <source>
        <dbReference type="ARBA" id="ARBA00022771"/>
    </source>
</evidence>
<dbReference type="GO" id="GO:0005634">
    <property type="term" value="C:nucleus"/>
    <property type="evidence" value="ECO:0007669"/>
    <property type="project" value="TreeGrafter"/>
</dbReference>
<dbReference type="InterPro" id="IPR000536">
    <property type="entry name" value="Nucl_hrmn_rcpt_lig-bd"/>
</dbReference>
<dbReference type="EMBL" id="BTRK01000006">
    <property type="protein sequence ID" value="GMR61510.1"/>
    <property type="molecule type" value="Genomic_DNA"/>
</dbReference>
<evidence type="ECO:0000256" key="5">
    <source>
        <dbReference type="ARBA" id="ARBA00023125"/>
    </source>
</evidence>
<keyword evidence="7" id="KW-0675">Receptor</keyword>
<dbReference type="InterPro" id="IPR013088">
    <property type="entry name" value="Znf_NHR/GATA"/>
</dbReference>
<dbReference type="Pfam" id="PF00105">
    <property type="entry name" value="zf-C4"/>
    <property type="match status" value="1"/>
</dbReference>
<evidence type="ECO:0000256" key="3">
    <source>
        <dbReference type="ARBA" id="ARBA00022833"/>
    </source>
</evidence>
<sequence length="393" mass="45685">QVRPCLICGVHTAHTHMGIDACRACAVFYRRCRTGTRPLKCKRGGGNCLLNDMTTLCRKCRFERIESTIQHAHGFARRPKMELIDDDFPMPDEPEEQFEERVPFFEEFEDIKDVKPSTSFIDHNRFFEMESASGASLLERIKRGYSIFCMARKLGESAMIPEQGSFSKETSFTRDTMNFIPATCTNTQQYGKVYLEALLDLAHCAFDDYRTMTNKEKKIFIRNCFTLVGQVTGAYRAMHHFPYDETVFISYTTTLNYKTAASFFDDSPSEKFKDDVIRTLRDNHIRKGNRLKKESFRRVNPTEDELMALIGLAFWNIELDVCCENLTRLATKNREIIMQELHQYYYSEGQTNYASRIGEIFCLLINIQKSASMLAEDIQLYRLLDVFHDCTFK</sequence>
<dbReference type="PANTHER" id="PTHR46011">
    <property type="entry name" value="NUCLEAR HORMONE RECEPTOR FAMILY MEMBER NHR-86-RELATED"/>
    <property type="match status" value="1"/>
</dbReference>
<keyword evidence="8" id="KW-0539">Nucleus</keyword>
<keyword evidence="5" id="KW-0238">DNA-binding</keyword>
<evidence type="ECO:0000256" key="4">
    <source>
        <dbReference type="ARBA" id="ARBA00023015"/>
    </source>
</evidence>
<feature type="domain" description="NR LBD" evidence="10">
    <location>
        <begin position="150"/>
        <end position="393"/>
    </location>
</feature>
<evidence type="ECO:0000313" key="12">
    <source>
        <dbReference type="Proteomes" id="UP001328107"/>
    </source>
</evidence>
<accession>A0AAN5DG59</accession>
<evidence type="ECO:0000256" key="6">
    <source>
        <dbReference type="ARBA" id="ARBA00023163"/>
    </source>
</evidence>
<keyword evidence="12" id="KW-1185">Reference proteome</keyword>
<evidence type="ECO:0000256" key="1">
    <source>
        <dbReference type="ARBA" id="ARBA00022723"/>
    </source>
</evidence>
<dbReference type="GO" id="GO:0043565">
    <property type="term" value="F:sequence-specific DNA binding"/>
    <property type="evidence" value="ECO:0007669"/>
    <property type="project" value="InterPro"/>
</dbReference>
<dbReference type="GO" id="GO:0008270">
    <property type="term" value="F:zinc ion binding"/>
    <property type="evidence" value="ECO:0007669"/>
    <property type="project" value="UniProtKB-KW"/>
</dbReference>
<dbReference type="PROSITE" id="PS51030">
    <property type="entry name" value="NUCLEAR_REC_DBD_2"/>
    <property type="match status" value="1"/>
</dbReference>
<evidence type="ECO:0000259" key="9">
    <source>
        <dbReference type="PROSITE" id="PS51030"/>
    </source>
</evidence>
<feature type="non-terminal residue" evidence="11">
    <location>
        <position position="1"/>
    </location>
</feature>
<dbReference type="SMART" id="SM00399">
    <property type="entry name" value="ZnF_C4"/>
    <property type="match status" value="1"/>
</dbReference>
<reference evidence="12" key="1">
    <citation type="submission" date="2022-10" db="EMBL/GenBank/DDBJ databases">
        <title>Genome assembly of Pristionchus species.</title>
        <authorList>
            <person name="Yoshida K."/>
            <person name="Sommer R.J."/>
        </authorList>
    </citation>
    <scope>NUCLEOTIDE SEQUENCE [LARGE SCALE GENOMIC DNA]</scope>
    <source>
        <strain evidence="12">RS5460</strain>
    </source>
</reference>
<dbReference type="SUPFAM" id="SSF57716">
    <property type="entry name" value="Glucocorticoid receptor-like (DNA-binding domain)"/>
    <property type="match status" value="1"/>
</dbReference>
<evidence type="ECO:0000256" key="7">
    <source>
        <dbReference type="ARBA" id="ARBA00023170"/>
    </source>
</evidence>
<dbReference type="Gene3D" id="3.30.50.10">
    <property type="entry name" value="Erythroid Transcription Factor GATA-1, subunit A"/>
    <property type="match status" value="1"/>
</dbReference>
<keyword evidence="3" id="KW-0862">Zinc</keyword>
<feature type="non-terminal residue" evidence="11">
    <location>
        <position position="393"/>
    </location>
</feature>
<feature type="domain" description="Nuclear receptor" evidence="9">
    <location>
        <begin position="2"/>
        <end position="82"/>
    </location>
</feature>
<dbReference type="Pfam" id="PF00104">
    <property type="entry name" value="Hormone_recep"/>
    <property type="match status" value="1"/>
</dbReference>
<dbReference type="PROSITE" id="PS51843">
    <property type="entry name" value="NR_LBD"/>
    <property type="match status" value="1"/>
</dbReference>
<dbReference type="AlphaFoldDB" id="A0AAN5DG59"/>
<evidence type="ECO:0000259" key="10">
    <source>
        <dbReference type="PROSITE" id="PS51843"/>
    </source>
</evidence>
<evidence type="ECO:0008006" key="13">
    <source>
        <dbReference type="Google" id="ProtNLM"/>
    </source>
</evidence>
<name>A0AAN5DG59_9BILA</name>
<dbReference type="SUPFAM" id="SSF48508">
    <property type="entry name" value="Nuclear receptor ligand-binding domain"/>
    <property type="match status" value="1"/>
</dbReference>
<dbReference type="PANTHER" id="PTHR46011:SF6">
    <property type="entry name" value="HIGH ZINC ACTIVATED NUCLEAR RECEPTOR PROTEIN"/>
    <property type="match status" value="1"/>
</dbReference>
<keyword evidence="2" id="KW-0863">Zinc-finger</keyword>
<dbReference type="SMART" id="SM00430">
    <property type="entry name" value="HOLI"/>
    <property type="match status" value="1"/>
</dbReference>
<proteinExistence type="predicted"/>
<protein>
    <recommendedName>
        <fullName evidence="13">Nuclear receptor</fullName>
    </recommendedName>
</protein>
<keyword evidence="4" id="KW-0805">Transcription regulation</keyword>
<evidence type="ECO:0000256" key="8">
    <source>
        <dbReference type="ARBA" id="ARBA00023242"/>
    </source>
</evidence>
<keyword evidence="1" id="KW-0479">Metal-binding</keyword>
<dbReference type="Gene3D" id="1.10.565.10">
    <property type="entry name" value="Retinoid X Receptor"/>
    <property type="match status" value="1"/>
</dbReference>